<dbReference type="Pfam" id="PF20237">
    <property type="entry name" value="DUF6594"/>
    <property type="match status" value="1"/>
</dbReference>
<keyword evidence="2" id="KW-0732">Signal</keyword>
<protein>
    <recommendedName>
        <fullName evidence="3">DUF6594 domain-containing protein</fullName>
    </recommendedName>
</protein>
<comment type="caution">
    <text evidence="4">The sequence shown here is derived from an EMBL/GenBank/DDBJ whole genome shotgun (WGS) entry which is preliminary data.</text>
</comment>
<feature type="transmembrane region" description="Helical" evidence="1">
    <location>
        <begin position="241"/>
        <end position="262"/>
    </location>
</feature>
<feature type="chain" id="PRO_5042913959" description="DUF6594 domain-containing protein" evidence="2">
    <location>
        <begin position="20"/>
        <end position="314"/>
    </location>
</feature>
<dbReference type="PANTHER" id="PTHR34502">
    <property type="entry name" value="DUF6594 DOMAIN-CONTAINING PROTEIN-RELATED"/>
    <property type="match status" value="1"/>
</dbReference>
<keyword evidence="5" id="KW-1185">Reference proteome</keyword>
<keyword evidence="1" id="KW-0472">Membrane</keyword>
<feature type="transmembrane region" description="Helical" evidence="1">
    <location>
        <begin position="293"/>
        <end position="312"/>
    </location>
</feature>
<evidence type="ECO:0000259" key="3">
    <source>
        <dbReference type="Pfam" id="PF20237"/>
    </source>
</evidence>
<dbReference type="Proteomes" id="UP001303647">
    <property type="component" value="Unassembled WGS sequence"/>
</dbReference>
<dbReference type="AlphaFoldDB" id="A0AAN7HNC3"/>
<evidence type="ECO:0000313" key="4">
    <source>
        <dbReference type="EMBL" id="KAK4247053.1"/>
    </source>
</evidence>
<sequence>MTQGGVMLLPCLSFSFILSEEQACKPISVENYPSGYPQYSALISSCDFFFTFRSFRQLRARLLLSRQDEIGVLEARLNQIDQEEASPFYLGSHRGDRNTTRAEVLTQIHSKLADYGIAFIDRLLKNLNHWLKLQISDDLIERCRRILTYGRAGLRDVASLHNWLDETGCLTEEETTYLKRTSDLITLASSTDSALKRLEDWIEDWLIQHCKGFRESLGSDISTSPNVYISSGSLVQKLARALMLFLITFLLLAPVVVCILVRNIPARIFVVVASTALYLTVLSQLTRPRMMELILAGATFATVLTVFVSNSISV</sequence>
<gene>
    <name evidence="4" type="ORF">C7999DRAFT_41578</name>
</gene>
<feature type="domain" description="DUF6594" evidence="3">
    <location>
        <begin position="36"/>
        <end position="304"/>
    </location>
</feature>
<evidence type="ECO:0000256" key="2">
    <source>
        <dbReference type="SAM" id="SignalP"/>
    </source>
</evidence>
<dbReference type="InterPro" id="IPR046529">
    <property type="entry name" value="DUF6594"/>
</dbReference>
<evidence type="ECO:0000256" key="1">
    <source>
        <dbReference type="SAM" id="Phobius"/>
    </source>
</evidence>
<accession>A0AAN7HNC3</accession>
<feature type="transmembrane region" description="Helical" evidence="1">
    <location>
        <begin position="268"/>
        <end position="286"/>
    </location>
</feature>
<keyword evidence="1" id="KW-0812">Transmembrane</keyword>
<dbReference type="PANTHER" id="PTHR34502:SF3">
    <property type="entry name" value="DUF6594 DOMAIN-CONTAINING PROTEIN"/>
    <property type="match status" value="1"/>
</dbReference>
<reference evidence="4" key="1">
    <citation type="journal article" date="2023" name="Mol. Phylogenet. Evol.">
        <title>Genome-scale phylogeny and comparative genomics of the fungal order Sordariales.</title>
        <authorList>
            <person name="Hensen N."/>
            <person name="Bonometti L."/>
            <person name="Westerberg I."/>
            <person name="Brannstrom I.O."/>
            <person name="Guillou S."/>
            <person name="Cros-Aarteil S."/>
            <person name="Calhoun S."/>
            <person name="Haridas S."/>
            <person name="Kuo A."/>
            <person name="Mondo S."/>
            <person name="Pangilinan J."/>
            <person name="Riley R."/>
            <person name="LaButti K."/>
            <person name="Andreopoulos B."/>
            <person name="Lipzen A."/>
            <person name="Chen C."/>
            <person name="Yan M."/>
            <person name="Daum C."/>
            <person name="Ng V."/>
            <person name="Clum A."/>
            <person name="Steindorff A."/>
            <person name="Ohm R.A."/>
            <person name="Martin F."/>
            <person name="Silar P."/>
            <person name="Natvig D.O."/>
            <person name="Lalanne C."/>
            <person name="Gautier V."/>
            <person name="Ament-Velasquez S.L."/>
            <person name="Kruys A."/>
            <person name="Hutchinson M.I."/>
            <person name="Powell A.J."/>
            <person name="Barry K."/>
            <person name="Miller A.N."/>
            <person name="Grigoriev I.V."/>
            <person name="Debuchy R."/>
            <person name="Gladieux P."/>
            <person name="Hiltunen Thoren M."/>
            <person name="Johannesson H."/>
        </authorList>
    </citation>
    <scope>NUCLEOTIDE SEQUENCE</scope>
    <source>
        <strain evidence="4">CBS 359.72</strain>
    </source>
</reference>
<reference evidence="4" key="2">
    <citation type="submission" date="2023-05" db="EMBL/GenBank/DDBJ databases">
        <authorList>
            <consortium name="Lawrence Berkeley National Laboratory"/>
            <person name="Steindorff A."/>
            <person name="Hensen N."/>
            <person name="Bonometti L."/>
            <person name="Westerberg I."/>
            <person name="Brannstrom I.O."/>
            <person name="Guillou S."/>
            <person name="Cros-Aarteil S."/>
            <person name="Calhoun S."/>
            <person name="Haridas S."/>
            <person name="Kuo A."/>
            <person name="Mondo S."/>
            <person name="Pangilinan J."/>
            <person name="Riley R."/>
            <person name="Labutti K."/>
            <person name="Andreopoulos B."/>
            <person name="Lipzen A."/>
            <person name="Chen C."/>
            <person name="Yanf M."/>
            <person name="Daum C."/>
            <person name="Ng V."/>
            <person name="Clum A."/>
            <person name="Ohm R."/>
            <person name="Martin F."/>
            <person name="Silar P."/>
            <person name="Natvig D."/>
            <person name="Lalanne C."/>
            <person name="Gautier V."/>
            <person name="Ament-Velasquez S.L."/>
            <person name="Kruys A."/>
            <person name="Hutchinson M.I."/>
            <person name="Powell A.J."/>
            <person name="Barry K."/>
            <person name="Miller A.N."/>
            <person name="Grigoriev I.V."/>
            <person name="Debuchy R."/>
            <person name="Gladieux P."/>
            <person name="Thoren M.H."/>
            <person name="Johannesson H."/>
        </authorList>
    </citation>
    <scope>NUCLEOTIDE SEQUENCE</scope>
    <source>
        <strain evidence="4">CBS 359.72</strain>
    </source>
</reference>
<feature type="signal peptide" evidence="2">
    <location>
        <begin position="1"/>
        <end position="19"/>
    </location>
</feature>
<evidence type="ECO:0000313" key="5">
    <source>
        <dbReference type="Proteomes" id="UP001303647"/>
    </source>
</evidence>
<dbReference type="EMBL" id="MU857661">
    <property type="protein sequence ID" value="KAK4247053.1"/>
    <property type="molecule type" value="Genomic_DNA"/>
</dbReference>
<organism evidence="4 5">
    <name type="scientific">Corynascus novoguineensis</name>
    <dbReference type="NCBI Taxonomy" id="1126955"/>
    <lineage>
        <taxon>Eukaryota</taxon>
        <taxon>Fungi</taxon>
        <taxon>Dikarya</taxon>
        <taxon>Ascomycota</taxon>
        <taxon>Pezizomycotina</taxon>
        <taxon>Sordariomycetes</taxon>
        <taxon>Sordariomycetidae</taxon>
        <taxon>Sordariales</taxon>
        <taxon>Chaetomiaceae</taxon>
        <taxon>Corynascus</taxon>
    </lineage>
</organism>
<name>A0AAN7HNC3_9PEZI</name>
<proteinExistence type="predicted"/>
<keyword evidence="1" id="KW-1133">Transmembrane helix</keyword>